<feature type="region of interest" description="Disordered" evidence="2">
    <location>
        <begin position="1960"/>
        <end position="1995"/>
    </location>
</feature>
<dbReference type="GO" id="GO:0033627">
    <property type="term" value="P:cell adhesion mediated by integrin"/>
    <property type="evidence" value="ECO:0007669"/>
    <property type="project" value="TreeGrafter"/>
</dbReference>
<feature type="region of interest" description="Disordered" evidence="2">
    <location>
        <begin position="1035"/>
        <end position="1081"/>
    </location>
</feature>
<keyword evidence="9" id="KW-1185">Reference proteome</keyword>
<dbReference type="GO" id="GO:0007229">
    <property type="term" value="P:integrin-mediated signaling pathway"/>
    <property type="evidence" value="ECO:0007669"/>
    <property type="project" value="TreeGrafter"/>
</dbReference>
<dbReference type="Pfam" id="PF01839">
    <property type="entry name" value="FG-GAP"/>
    <property type="match status" value="2"/>
</dbReference>
<evidence type="ECO:0000256" key="3">
    <source>
        <dbReference type="SAM" id="Phobius"/>
    </source>
</evidence>
<evidence type="ECO:0000259" key="6">
    <source>
        <dbReference type="Pfam" id="PF20805"/>
    </source>
</evidence>
<dbReference type="InterPro" id="IPR018184">
    <property type="entry name" value="Integrin_alpha_C_CS"/>
</dbReference>
<dbReference type="Pfam" id="PF20805">
    <property type="entry name" value="Integrin_A_Ig_2"/>
    <property type="match status" value="1"/>
</dbReference>
<feature type="chain" id="PRO_5037870621" description="Integrin alpha-PS2" evidence="4">
    <location>
        <begin position="18"/>
        <end position="2145"/>
    </location>
</feature>
<feature type="region of interest" description="Disordered" evidence="2">
    <location>
        <begin position="914"/>
        <end position="971"/>
    </location>
</feature>
<dbReference type="InterPro" id="IPR013519">
    <property type="entry name" value="Int_alpha_beta-p"/>
</dbReference>
<reference evidence="8" key="1">
    <citation type="journal article" date="2016" name="Insect Biochem. Mol. Biol.">
        <title>Multifaceted biological insights from a draft genome sequence of the tobacco hornworm moth, Manduca sexta.</title>
        <authorList>
            <person name="Kanost M.R."/>
            <person name="Arrese E.L."/>
            <person name="Cao X."/>
            <person name="Chen Y.R."/>
            <person name="Chellapilla S."/>
            <person name="Goldsmith M.R."/>
            <person name="Grosse-Wilde E."/>
            <person name="Heckel D.G."/>
            <person name="Herndon N."/>
            <person name="Jiang H."/>
            <person name="Papanicolaou A."/>
            <person name="Qu J."/>
            <person name="Soulages J.L."/>
            <person name="Vogel H."/>
            <person name="Walters J."/>
            <person name="Waterhouse R.M."/>
            <person name="Ahn S.J."/>
            <person name="Almeida F.C."/>
            <person name="An C."/>
            <person name="Aqrawi P."/>
            <person name="Bretschneider A."/>
            <person name="Bryant W.B."/>
            <person name="Bucks S."/>
            <person name="Chao H."/>
            <person name="Chevignon G."/>
            <person name="Christen J.M."/>
            <person name="Clarke D.F."/>
            <person name="Dittmer N.T."/>
            <person name="Ferguson L.C.F."/>
            <person name="Garavelou S."/>
            <person name="Gordon K.H.J."/>
            <person name="Gunaratna R.T."/>
            <person name="Han Y."/>
            <person name="Hauser F."/>
            <person name="He Y."/>
            <person name="Heidel-Fischer H."/>
            <person name="Hirsh A."/>
            <person name="Hu Y."/>
            <person name="Jiang H."/>
            <person name="Kalra D."/>
            <person name="Klinner C."/>
            <person name="Konig C."/>
            <person name="Kovar C."/>
            <person name="Kroll A.R."/>
            <person name="Kuwar S.S."/>
            <person name="Lee S.L."/>
            <person name="Lehman R."/>
            <person name="Li K."/>
            <person name="Li Z."/>
            <person name="Liang H."/>
            <person name="Lovelace S."/>
            <person name="Lu Z."/>
            <person name="Mansfield J.H."/>
            <person name="McCulloch K.J."/>
            <person name="Mathew T."/>
            <person name="Morton B."/>
            <person name="Muzny D.M."/>
            <person name="Neunemann D."/>
            <person name="Ongeri F."/>
            <person name="Pauchet Y."/>
            <person name="Pu L.L."/>
            <person name="Pyrousis I."/>
            <person name="Rao X.J."/>
            <person name="Redding A."/>
            <person name="Roesel C."/>
            <person name="Sanchez-Gracia A."/>
            <person name="Schaack S."/>
            <person name="Shukla A."/>
            <person name="Tetreau G."/>
            <person name="Wang Y."/>
            <person name="Xiong G.H."/>
            <person name="Traut W."/>
            <person name="Walsh T.K."/>
            <person name="Worley K.C."/>
            <person name="Wu D."/>
            <person name="Wu W."/>
            <person name="Wu Y.Q."/>
            <person name="Zhang X."/>
            <person name="Zou Z."/>
            <person name="Zucker H."/>
            <person name="Briscoe A.D."/>
            <person name="Burmester T."/>
            <person name="Clem R.J."/>
            <person name="Feyereisen R."/>
            <person name="Grimmelikhuijzen C.J.P."/>
            <person name="Hamodrakas S.J."/>
            <person name="Hansson B.S."/>
            <person name="Huguet E."/>
            <person name="Jermiin L.S."/>
            <person name="Lan Q."/>
            <person name="Lehman H.K."/>
            <person name="Lorenzen M."/>
            <person name="Merzendorfer H."/>
            <person name="Michalopoulos I."/>
            <person name="Morton D.B."/>
            <person name="Muthukrishnan S."/>
            <person name="Oakeshott J.G."/>
            <person name="Palmer W."/>
            <person name="Park Y."/>
            <person name="Passarelli A.L."/>
            <person name="Rozas J."/>
            <person name="Schwartz L.M."/>
            <person name="Smith W."/>
            <person name="Southgate A."/>
            <person name="Vilcinskas A."/>
            <person name="Vogt R."/>
            <person name="Wang P."/>
            <person name="Werren J."/>
            <person name="Yu X.Q."/>
            <person name="Zhou J.J."/>
            <person name="Brown S.J."/>
            <person name="Scherer S.E."/>
            <person name="Richards S."/>
            <person name="Blissard G.W."/>
        </authorList>
    </citation>
    <scope>NUCLEOTIDE SEQUENCE</scope>
</reference>
<proteinExistence type="predicted"/>
<feature type="region of interest" description="Disordered" evidence="2">
    <location>
        <begin position="1873"/>
        <end position="1893"/>
    </location>
</feature>
<accession>A0A921Z9F7</accession>
<feature type="compositionally biased region" description="Low complexity" evidence="2">
    <location>
        <begin position="1365"/>
        <end position="1385"/>
    </location>
</feature>
<evidence type="ECO:0000256" key="2">
    <source>
        <dbReference type="SAM" id="MobiDB-lite"/>
    </source>
</evidence>
<feature type="repeat" description="FG-GAP" evidence="1">
    <location>
        <begin position="413"/>
        <end position="475"/>
    </location>
</feature>
<dbReference type="InterPro" id="IPR013649">
    <property type="entry name" value="Integrin_alpha_Ig-like_1"/>
</dbReference>
<comment type="caution">
    <text evidence="8">The sequence shown here is derived from an EMBL/GenBank/DDBJ whole genome shotgun (WGS) entry which is preliminary data.</text>
</comment>
<dbReference type="Pfam" id="PF08441">
    <property type="entry name" value="Integrin_A_Ig_1"/>
    <property type="match status" value="1"/>
</dbReference>
<evidence type="ECO:0000259" key="5">
    <source>
        <dbReference type="Pfam" id="PF08441"/>
    </source>
</evidence>
<feature type="region of interest" description="Disordered" evidence="2">
    <location>
        <begin position="1174"/>
        <end position="1216"/>
    </location>
</feature>
<dbReference type="PANTHER" id="PTHR23220:SF133">
    <property type="entry name" value="INTEGRIN ALPHA-PS2"/>
    <property type="match status" value="1"/>
</dbReference>
<dbReference type="PROSITE" id="PS51470">
    <property type="entry name" value="FG_GAP"/>
    <property type="match status" value="4"/>
</dbReference>
<keyword evidence="3" id="KW-0472">Membrane</keyword>
<dbReference type="InterPro" id="IPR048286">
    <property type="entry name" value="Integrin_alpha_Ig-like_3"/>
</dbReference>
<dbReference type="Pfam" id="PF00357">
    <property type="entry name" value="Integrin_alpha"/>
    <property type="match status" value="1"/>
</dbReference>
<dbReference type="Pfam" id="PF20806">
    <property type="entry name" value="Integrin_A_Ig_3"/>
    <property type="match status" value="3"/>
</dbReference>
<evidence type="ECO:0000259" key="7">
    <source>
        <dbReference type="Pfam" id="PF20806"/>
    </source>
</evidence>
<feature type="domain" description="Integrin alpha third immunoglobulin-like" evidence="7">
    <location>
        <begin position="762"/>
        <end position="842"/>
    </location>
</feature>
<feature type="region of interest" description="Disordered" evidence="2">
    <location>
        <begin position="1327"/>
        <end position="1404"/>
    </location>
</feature>
<protein>
    <recommendedName>
        <fullName evidence="10">Integrin alpha-PS2</fullName>
    </recommendedName>
</protein>
<feature type="compositionally biased region" description="Gly residues" evidence="2">
    <location>
        <begin position="1339"/>
        <end position="1364"/>
    </location>
</feature>
<dbReference type="GO" id="GO:0098609">
    <property type="term" value="P:cell-cell adhesion"/>
    <property type="evidence" value="ECO:0007669"/>
    <property type="project" value="TreeGrafter"/>
</dbReference>
<dbReference type="GO" id="GO:0007160">
    <property type="term" value="P:cell-matrix adhesion"/>
    <property type="evidence" value="ECO:0007669"/>
    <property type="project" value="TreeGrafter"/>
</dbReference>
<feature type="repeat" description="FG-GAP" evidence="1">
    <location>
        <begin position="350"/>
        <end position="409"/>
    </location>
</feature>
<feature type="repeat" description="FG-GAP" evidence="1">
    <location>
        <begin position="262"/>
        <end position="319"/>
    </location>
</feature>
<keyword evidence="3" id="KW-1133">Transmembrane helix</keyword>
<feature type="region of interest" description="Disordered" evidence="2">
    <location>
        <begin position="1915"/>
        <end position="1942"/>
    </location>
</feature>
<dbReference type="PROSITE" id="PS00242">
    <property type="entry name" value="INTEGRIN_ALPHA"/>
    <property type="match status" value="1"/>
</dbReference>
<dbReference type="PANTHER" id="PTHR23220">
    <property type="entry name" value="INTEGRIN ALPHA"/>
    <property type="match status" value="1"/>
</dbReference>
<evidence type="ECO:0008006" key="10">
    <source>
        <dbReference type="Google" id="ProtNLM"/>
    </source>
</evidence>
<feature type="compositionally biased region" description="Polar residues" evidence="2">
    <location>
        <begin position="1048"/>
        <end position="1064"/>
    </location>
</feature>
<evidence type="ECO:0000256" key="1">
    <source>
        <dbReference type="PROSITE-ProRule" id="PRU00803"/>
    </source>
</evidence>
<organism evidence="8 9">
    <name type="scientific">Manduca sexta</name>
    <name type="common">Tobacco hawkmoth</name>
    <name type="synonym">Tobacco hornworm</name>
    <dbReference type="NCBI Taxonomy" id="7130"/>
    <lineage>
        <taxon>Eukaryota</taxon>
        <taxon>Metazoa</taxon>
        <taxon>Ecdysozoa</taxon>
        <taxon>Arthropoda</taxon>
        <taxon>Hexapoda</taxon>
        <taxon>Insecta</taxon>
        <taxon>Pterygota</taxon>
        <taxon>Neoptera</taxon>
        <taxon>Endopterygota</taxon>
        <taxon>Lepidoptera</taxon>
        <taxon>Glossata</taxon>
        <taxon>Ditrysia</taxon>
        <taxon>Bombycoidea</taxon>
        <taxon>Sphingidae</taxon>
        <taxon>Sphinginae</taxon>
        <taxon>Sphingini</taxon>
        <taxon>Manduca</taxon>
    </lineage>
</organism>
<feature type="domain" description="Integrin alpha first immunoglubulin-like" evidence="5">
    <location>
        <begin position="460"/>
        <end position="611"/>
    </location>
</feature>
<keyword evidence="4" id="KW-0732">Signal</keyword>
<evidence type="ECO:0000313" key="8">
    <source>
        <dbReference type="EMBL" id="KAG6453251.1"/>
    </source>
</evidence>
<feature type="domain" description="Integrin alpha third immunoglobulin-like" evidence="7">
    <location>
        <begin position="1447"/>
        <end position="1505"/>
    </location>
</feature>
<dbReference type="GO" id="GO:0009897">
    <property type="term" value="C:external side of plasma membrane"/>
    <property type="evidence" value="ECO:0007669"/>
    <property type="project" value="TreeGrafter"/>
</dbReference>
<feature type="region of interest" description="Disordered" evidence="2">
    <location>
        <begin position="1577"/>
        <end position="1634"/>
    </location>
</feature>
<dbReference type="SMART" id="SM00191">
    <property type="entry name" value="Int_alpha"/>
    <property type="match status" value="5"/>
</dbReference>
<dbReference type="GO" id="GO:0005178">
    <property type="term" value="F:integrin binding"/>
    <property type="evidence" value="ECO:0007669"/>
    <property type="project" value="TreeGrafter"/>
</dbReference>
<keyword evidence="3" id="KW-0812">Transmembrane</keyword>
<evidence type="ECO:0000313" key="9">
    <source>
        <dbReference type="Proteomes" id="UP000791440"/>
    </source>
</evidence>
<reference evidence="8" key="2">
    <citation type="submission" date="2020-12" db="EMBL/GenBank/DDBJ databases">
        <authorList>
            <person name="Kanost M."/>
        </authorList>
    </citation>
    <scope>NUCLEOTIDE SEQUENCE</scope>
</reference>
<feature type="transmembrane region" description="Helical" evidence="3">
    <location>
        <begin position="2095"/>
        <end position="2119"/>
    </location>
</feature>
<dbReference type="Proteomes" id="UP000791440">
    <property type="component" value="Unassembled WGS sequence"/>
</dbReference>
<name>A0A921Z9F7_MANSE</name>
<dbReference type="InterPro" id="IPR048285">
    <property type="entry name" value="Integrin_alpha_Ig-like_2"/>
</dbReference>
<feature type="domain" description="Integrin alpha third immunoglobulin-like" evidence="7">
    <location>
        <begin position="1983"/>
        <end position="2085"/>
    </location>
</feature>
<sequence length="2145" mass="227909">MALSMCVFLCVCAYVAGFNVDIPSRVVYKGNENSMFGFTVQAHVEGDQKMILVGAPEDERYPPKHYNISRPGAVYRCEPGRRSYSSEGHGQRALERCAEMVFDRTNMNLVDKQGRQIEEKSHQWFGATLTSTGRNGPIVACAPRYVSYVSAKMNQRDPVGTCYVAKTSNAATTTEFSPCRTWHYSLDEASHGQRKTGVCQAGFSASISKDGQRLFMGAPGSFYWQGRTFSLEPNEKFHYYMPKIPDEGQLISQTMNGRPALIATPESKAMYDDSYMGYSIAVGDFAGQGIQSVAVGVPRGANLKGLVVLYTWELQNIKNISGSQIGAYFGYSLASGDIDGDGADDVILFAKSHARTGEISRGRFGLAVTSLGDINYDGFGDIAVGAPYGGQNGRGVVYIYHGSELGILEKYSQAITAEEISPTLSTFGFSLSGGVDLDNNNYTDLAVGAYKSDSVVFLKSRPVVKVTADVKFMGDSKLISLTDKRCHLSNGTEVACAELMFCLTYTGVNVDQRIKFEVTLDLDSRQKTSKRLFLAETHETTYKTQILLTQGQQECKDVMVYLDEEIRDKLTPIEVKMSYDLINQPSGDVVPPVLDQTRSNFHTDSLNIQKNCGPDNICIPDLRMSATTPTVNYVLSSGENINIDVKVENAGEDAFEAAYYLNIPAGVTYAKMERLDKDNAETPIYCSIANREDGGNTTLKCDLGNPMASGQKVHFRVILEVDSRVMSLDFNMEANSTNPEPQETGYDNIKHMVIGVVVKAQLSIIGTSDPPELHYNASLYGTQNLKDDTKWGPQVLHKYNIKNEGPFTVDEAEIYFMWPNQTLDGENIMLVQPQWLGNVQCDVARLKTVENLFVQNPYAFMLVKEKEAMQSNGLYTASQLSGGIGHSGQTFWVEHSSSGGVVISQSGGSISGSHFGAQGSSGHFSGSSSGHVSGSSGQTGTQFTTSQSSGGQFSGSQSGLSNQGSFSGQSGQGAQSGITYVYNKTWSSSSGEGLTAEEQEQIKKNLAAMAQGGVNTGFTGQGTYVQGGSQGSYVHGSAQGSQGGYVQGSAQDSQSGYVQGSTQGSQGGYVQGSTQGSQGTYVQGGSQGTFIQGGSQGGYVQGGSQGFVHGAGQGGYVNGGRIVKVKNRTIVYDQNHNIISQTETSTEYGKLGHEGEPGSSFHLYGNEGGQQHSATFAHGSGGSVQTSGQDYSQGGQGYVHSGQFGQGNQQFAHGSGGEQAFIHGSWGTTETVNPDIMKASSSTFRGASTVTVVGDEEEDKLEGFGAYAASNPNNEFRYGIADVSGASGSAQSGHQSGSGSYQASGGSYHASGGGMQVAGGGMQAGGGGSYQAGGSSMQSGGGSFQTGGGSYQSGGSYQGGGGSWSSGYSYSSRSGGGSSYNSQSSGGYGSVDSRRENTRRRRQTEQVHFRVILEVDSRVMSLDFNMEANSTNPEPQETGYDNIKHMNLKDDTKWGPQVLHKYNIKNEGPFTVDEAEIYFMWPNQTLDGENIMLVQPQWLGNVQCDVARLKTVENLFVQNPYAFMLVKEKEAMQSNGLYTASQLSGGIGHSGQTFWVEHSSSGGVVISQSGGSISGSHFGAQGSSGHFSGSSSGHVSGSSGQTGTQFTTSQSSGGQFSGSQSGLSNQGSFSGQSGQGAQSGITYVYNKTWSSSSGEGLTAEEQEQIKKNLAAMAQGGVNTGFTGQGTYGTRRFPGVVLRALKVDMSRVARKVLRVLMSKVALKELSFRVALKAVTSREDLKALYTELVKEDIYGNEGGQQHSATFAHGSGGSVQTSGQDYSQGGQGYVHSGQFGQGNQQFAHGSGGEQAFIHGSWGTTETVNPDIMKASSSTFRGASTVTVVGDEEEDKLEGFGAYAASNPNNEFRYGIADVSGASGSAQSGHQSGSGSYQASGGSYHASGGGMQVAGGGMQAGGGGSYQAGGSSMQSGGGSFQTGGGSYQSGGSYQGGGGSWSSGYSYSSRSGGGSSYNSQSSGGYGSVDSRRENTRRRRQTEQVDPKLKEILEKCEEKYKCEVLRCTTGRLLKGQEVWVALRSRLNASVLNEISKDRPVVLSTLTATRVSRLPMVGRPKDTTWQTAEAKTTVTPQLEALDSGTIPLWVVVLAAVVGALLLLLLIFALYKCGFFKRNRPSDHAERQPLNGRDEHL</sequence>
<feature type="compositionally biased region" description="Gly residues" evidence="2">
    <location>
        <begin position="1927"/>
        <end position="1942"/>
    </location>
</feature>
<dbReference type="GO" id="GO:0008305">
    <property type="term" value="C:integrin complex"/>
    <property type="evidence" value="ECO:0007669"/>
    <property type="project" value="TreeGrafter"/>
</dbReference>
<dbReference type="EMBL" id="JH668440">
    <property type="protein sequence ID" value="KAG6453251.1"/>
    <property type="molecule type" value="Genomic_DNA"/>
</dbReference>
<feature type="region of interest" description="Disordered" evidence="2">
    <location>
        <begin position="1285"/>
        <end position="1305"/>
    </location>
</feature>
<feature type="signal peptide" evidence="4">
    <location>
        <begin position="1"/>
        <end position="17"/>
    </location>
</feature>
<gene>
    <name evidence="8" type="ORF">O3G_MSEX008045</name>
</gene>
<feature type="compositionally biased region" description="Polar residues" evidence="2">
    <location>
        <begin position="1071"/>
        <end position="1081"/>
    </location>
</feature>
<evidence type="ECO:0000256" key="4">
    <source>
        <dbReference type="SAM" id="SignalP"/>
    </source>
</evidence>
<feature type="repeat" description="FG-GAP" evidence="1">
    <location>
        <begin position="110"/>
        <end position="174"/>
    </location>
</feature>
<feature type="domain" description="Integrin alpha second immunoglobulin-like" evidence="6">
    <location>
        <begin position="612"/>
        <end position="741"/>
    </location>
</feature>
<dbReference type="InterPro" id="IPR013517">
    <property type="entry name" value="FG-GAP"/>
</dbReference>
<feature type="compositionally biased region" description="Low complexity" evidence="2">
    <location>
        <begin position="1960"/>
        <end position="1973"/>
    </location>
</feature>